<evidence type="ECO:0000313" key="1">
    <source>
        <dbReference type="Proteomes" id="UP000790787"/>
    </source>
</evidence>
<sequence>MNGAVEAANKNLKRILRKIMENHRQWHKKLSFAILGDCTTVRTSTREMPYMLVYGTKAVIPAEVEIPSLRVIKEAKLYDAEWIHVGQEQLMLIDEKRMDVVFHGKLYQNRMSNTFNRKVKPRQLTPGQLVLNKIFPHQEEAKGKFAPKWQDPYVVQRVLSGGALILAKMDGRVSTKPIKSDAIKGYYI</sequence>
<protein>
    <submittedName>
        <fullName evidence="2">Uncharacterized protein LOC142168172</fullName>
    </submittedName>
</protein>
<keyword evidence="1" id="KW-1185">Reference proteome</keyword>
<dbReference type="Proteomes" id="UP000790787">
    <property type="component" value="Chromosome 13"/>
</dbReference>
<evidence type="ECO:0000313" key="2">
    <source>
        <dbReference type="RefSeq" id="XP_075084933.1"/>
    </source>
</evidence>
<gene>
    <name evidence="2" type="primary">LOC142168172</name>
</gene>
<dbReference type="RefSeq" id="XP_075084933.1">
    <property type="nucleotide sequence ID" value="XM_075228832.1"/>
</dbReference>
<organism evidence="1 2">
    <name type="scientific">Nicotiana tabacum</name>
    <name type="common">Common tobacco</name>
    <dbReference type="NCBI Taxonomy" id="4097"/>
    <lineage>
        <taxon>Eukaryota</taxon>
        <taxon>Viridiplantae</taxon>
        <taxon>Streptophyta</taxon>
        <taxon>Embryophyta</taxon>
        <taxon>Tracheophyta</taxon>
        <taxon>Spermatophyta</taxon>
        <taxon>Magnoliopsida</taxon>
        <taxon>eudicotyledons</taxon>
        <taxon>Gunneridae</taxon>
        <taxon>Pentapetalae</taxon>
        <taxon>asterids</taxon>
        <taxon>lamiids</taxon>
        <taxon>Solanales</taxon>
        <taxon>Solanaceae</taxon>
        <taxon>Nicotianoideae</taxon>
        <taxon>Nicotianeae</taxon>
        <taxon>Nicotiana</taxon>
    </lineage>
</organism>
<reference evidence="1" key="1">
    <citation type="journal article" date="2014" name="Nat. Commun.">
        <title>The tobacco genome sequence and its comparison with those of tomato and potato.</title>
        <authorList>
            <person name="Sierro N."/>
            <person name="Battey J.N."/>
            <person name="Ouadi S."/>
            <person name="Bakaher N."/>
            <person name="Bovet L."/>
            <person name="Willig A."/>
            <person name="Goepfert S."/>
            <person name="Peitsch M.C."/>
            <person name="Ivanov N.V."/>
        </authorList>
    </citation>
    <scope>NUCLEOTIDE SEQUENCE [LARGE SCALE GENOMIC DNA]</scope>
</reference>
<proteinExistence type="predicted"/>
<accession>A0AC58SJ07</accession>
<name>A0AC58SJ07_TOBAC</name>
<reference evidence="2" key="2">
    <citation type="submission" date="2025-08" db="UniProtKB">
        <authorList>
            <consortium name="RefSeq"/>
        </authorList>
    </citation>
    <scope>IDENTIFICATION</scope>
    <source>
        <tissue evidence="2">Leaf</tissue>
    </source>
</reference>